<dbReference type="InterPro" id="IPR014729">
    <property type="entry name" value="Rossmann-like_a/b/a_fold"/>
</dbReference>
<comment type="caution">
    <text evidence="16">The sequence shown here is derived from an EMBL/GenBank/DDBJ whole genome shotgun (WGS) entry which is preliminary data.</text>
</comment>
<feature type="short sequence motif" description="'HIGH' region" evidence="11">
    <location>
        <begin position="117"/>
        <end position="127"/>
    </location>
</feature>
<dbReference type="FunFam" id="1.10.730.10:FF:000006">
    <property type="entry name" value="Arginyl-tRNA synthetase 2, mitochondrial"/>
    <property type="match status" value="1"/>
</dbReference>
<evidence type="ECO:0000256" key="2">
    <source>
        <dbReference type="ARBA" id="ARBA00005594"/>
    </source>
</evidence>
<dbReference type="EMBL" id="LBYA01000012">
    <property type="protein sequence ID" value="KKR43271.1"/>
    <property type="molecule type" value="Genomic_DNA"/>
</dbReference>
<proteinExistence type="inferred from homology"/>
<evidence type="ECO:0000256" key="10">
    <source>
        <dbReference type="ARBA" id="ARBA00049339"/>
    </source>
</evidence>
<keyword evidence="6 11" id="KW-0547">Nucleotide-binding</keyword>
<name>A0A0G0R0M4_9BACT</name>
<sequence length="559" mass="62948">MMIREKITDAIKRASGLEKVNLECPENEAFGDYSSNVALQGKNPKKDAERIIEKLKKDGKLSGIIERVEIAGSGFINFWLKKDVLIDGLKQIDMAKSDFGKSDEGKGKTVIIDYSSPNIAKPFGIGHLRSTIIGQALYNLYKSLGYEVVGDNHLGDWGTQFGKLICMIETEKPEELSIENLEKLYVEFHKKAEDNPELEEKARECFKKLEAGDPETKAIWQKCVDISLKEFAKVYDLLGVKTDFAFGESYYESEMRSMVGDSGIRRHLITGEEGAMVIDLSQYGIKTPLMFLKKDGATTYATRDLATIKFRTRKWDPDIIIYEVGVEQNLHFRQVFAAARLLKLVKPEVLLVHTAHGLYLAPEGQKFSTRKGNTVKLEDVLNEAEARAEKLALKSGEAKNKDEIDKLRKSVGIGAVKYFDLMHATGSNVVFDWDKMMNLEGNSGPYLQYTAARANSVIAKAKGKDQKFEAINNPNEEELSILRSLIKFPEIIKDSADRYAPNLLCNYLYSLAQKFNGFYGKHKIIDSENEEFRLALAFGVMQVLKNGLKILGIETPERM</sequence>
<keyword evidence="8 11" id="KW-0648">Protein biosynthesis</keyword>
<evidence type="ECO:0000256" key="11">
    <source>
        <dbReference type="HAMAP-Rule" id="MF_00123"/>
    </source>
</evidence>
<evidence type="ECO:0000256" key="8">
    <source>
        <dbReference type="ARBA" id="ARBA00022917"/>
    </source>
</evidence>
<keyword evidence="9 11" id="KW-0030">Aminoacyl-tRNA synthetase</keyword>
<dbReference type="Pfam" id="PF03485">
    <property type="entry name" value="Arg_tRNA_synt_N"/>
    <property type="match status" value="1"/>
</dbReference>
<feature type="domain" description="DALR anticodon binding" evidence="14">
    <location>
        <begin position="447"/>
        <end position="559"/>
    </location>
</feature>
<feature type="coiled-coil region" evidence="13">
    <location>
        <begin position="374"/>
        <end position="401"/>
    </location>
</feature>
<feature type="domain" description="Arginyl tRNA synthetase N-terminal" evidence="15">
    <location>
        <begin position="1"/>
        <end position="80"/>
    </location>
</feature>
<dbReference type="SUPFAM" id="SSF52374">
    <property type="entry name" value="Nucleotidylyl transferase"/>
    <property type="match status" value="1"/>
</dbReference>
<protein>
    <recommendedName>
        <fullName evidence="11">Arginine--tRNA ligase</fullName>
        <ecNumber evidence="11">6.1.1.19</ecNumber>
    </recommendedName>
    <alternativeName>
        <fullName evidence="11">Arginyl-tRNA synthetase</fullName>
        <shortName evidence="11">ArgRS</shortName>
    </alternativeName>
</protein>
<dbReference type="EC" id="6.1.1.19" evidence="11"/>
<organism evidence="16 17">
    <name type="scientific">Candidatus Woesebacteria bacterium GW2011_GWB1_40_12</name>
    <dbReference type="NCBI Taxonomy" id="1618576"/>
    <lineage>
        <taxon>Bacteria</taxon>
        <taxon>Candidatus Woeseibacteriota</taxon>
    </lineage>
</organism>
<evidence type="ECO:0000256" key="4">
    <source>
        <dbReference type="ARBA" id="ARBA00022490"/>
    </source>
</evidence>
<keyword evidence="4 11" id="KW-0963">Cytoplasm</keyword>
<keyword evidence="13" id="KW-0175">Coiled coil</keyword>
<dbReference type="PATRIC" id="fig|1618576.3.peg.261"/>
<evidence type="ECO:0000313" key="17">
    <source>
        <dbReference type="Proteomes" id="UP000034215"/>
    </source>
</evidence>
<evidence type="ECO:0000256" key="6">
    <source>
        <dbReference type="ARBA" id="ARBA00022741"/>
    </source>
</evidence>
<dbReference type="SMART" id="SM00836">
    <property type="entry name" value="DALR_1"/>
    <property type="match status" value="1"/>
</dbReference>
<dbReference type="GO" id="GO:0006420">
    <property type="term" value="P:arginyl-tRNA aminoacylation"/>
    <property type="evidence" value="ECO:0007669"/>
    <property type="project" value="UniProtKB-UniRule"/>
</dbReference>
<dbReference type="HAMAP" id="MF_00123">
    <property type="entry name" value="Arg_tRNA_synth"/>
    <property type="match status" value="1"/>
</dbReference>
<dbReference type="Pfam" id="PF05746">
    <property type="entry name" value="DALR_1"/>
    <property type="match status" value="1"/>
</dbReference>
<keyword evidence="5 11" id="KW-0436">Ligase</keyword>
<evidence type="ECO:0000259" key="15">
    <source>
        <dbReference type="SMART" id="SM01016"/>
    </source>
</evidence>
<dbReference type="SUPFAM" id="SSF55190">
    <property type="entry name" value="Arginyl-tRNA synthetase (ArgRS), N-terminal 'additional' domain"/>
    <property type="match status" value="1"/>
</dbReference>
<dbReference type="GO" id="GO:0005524">
    <property type="term" value="F:ATP binding"/>
    <property type="evidence" value="ECO:0007669"/>
    <property type="project" value="UniProtKB-UniRule"/>
</dbReference>
<dbReference type="SUPFAM" id="SSF47323">
    <property type="entry name" value="Anticodon-binding domain of a subclass of class I aminoacyl-tRNA synthetases"/>
    <property type="match status" value="1"/>
</dbReference>
<dbReference type="PANTHER" id="PTHR11956:SF5">
    <property type="entry name" value="ARGININE--TRNA LIGASE, CYTOPLASMIC"/>
    <property type="match status" value="1"/>
</dbReference>
<dbReference type="InterPro" id="IPR008909">
    <property type="entry name" value="DALR_anticod-bd"/>
</dbReference>
<evidence type="ECO:0000256" key="12">
    <source>
        <dbReference type="RuleBase" id="RU363038"/>
    </source>
</evidence>
<keyword evidence="7 11" id="KW-0067">ATP-binding</keyword>
<dbReference type="PANTHER" id="PTHR11956">
    <property type="entry name" value="ARGINYL-TRNA SYNTHETASE"/>
    <property type="match status" value="1"/>
</dbReference>
<dbReference type="AlphaFoldDB" id="A0A0G0R0M4"/>
<evidence type="ECO:0000256" key="5">
    <source>
        <dbReference type="ARBA" id="ARBA00022598"/>
    </source>
</evidence>
<dbReference type="InterPro" id="IPR001278">
    <property type="entry name" value="Arg-tRNA-ligase"/>
</dbReference>
<comment type="similarity">
    <text evidence="2 11 12">Belongs to the class-I aminoacyl-tRNA synthetase family.</text>
</comment>
<comment type="catalytic activity">
    <reaction evidence="10 11">
        <text>tRNA(Arg) + L-arginine + ATP = L-arginyl-tRNA(Arg) + AMP + diphosphate</text>
        <dbReference type="Rhea" id="RHEA:20301"/>
        <dbReference type="Rhea" id="RHEA-COMP:9658"/>
        <dbReference type="Rhea" id="RHEA-COMP:9673"/>
        <dbReference type="ChEBI" id="CHEBI:30616"/>
        <dbReference type="ChEBI" id="CHEBI:32682"/>
        <dbReference type="ChEBI" id="CHEBI:33019"/>
        <dbReference type="ChEBI" id="CHEBI:78442"/>
        <dbReference type="ChEBI" id="CHEBI:78513"/>
        <dbReference type="ChEBI" id="CHEBI:456215"/>
        <dbReference type="EC" id="6.1.1.19"/>
    </reaction>
</comment>
<dbReference type="CDD" id="cd07956">
    <property type="entry name" value="Anticodon_Ia_Arg"/>
    <property type="match status" value="1"/>
</dbReference>
<dbReference type="InterPro" id="IPR005148">
    <property type="entry name" value="Arg-tRNA-synth_N"/>
</dbReference>
<dbReference type="FunFam" id="3.40.50.620:FF:000116">
    <property type="entry name" value="Arginine--tRNA ligase"/>
    <property type="match status" value="1"/>
</dbReference>
<dbReference type="PRINTS" id="PR01038">
    <property type="entry name" value="TRNASYNTHARG"/>
</dbReference>
<evidence type="ECO:0000259" key="14">
    <source>
        <dbReference type="SMART" id="SM00836"/>
    </source>
</evidence>
<reference evidence="16 17" key="1">
    <citation type="journal article" date="2015" name="Nature">
        <title>rRNA introns, odd ribosomes, and small enigmatic genomes across a large radiation of phyla.</title>
        <authorList>
            <person name="Brown C.T."/>
            <person name="Hug L.A."/>
            <person name="Thomas B.C."/>
            <person name="Sharon I."/>
            <person name="Castelle C.J."/>
            <person name="Singh A."/>
            <person name="Wilkins M.J."/>
            <person name="Williams K.H."/>
            <person name="Banfield J.F."/>
        </authorList>
    </citation>
    <scope>NUCLEOTIDE SEQUENCE [LARGE SCALE GENOMIC DNA]</scope>
</reference>
<dbReference type="InterPro" id="IPR035684">
    <property type="entry name" value="ArgRS_core"/>
</dbReference>
<dbReference type="NCBIfam" id="TIGR00456">
    <property type="entry name" value="argS"/>
    <property type="match status" value="1"/>
</dbReference>
<evidence type="ECO:0000256" key="1">
    <source>
        <dbReference type="ARBA" id="ARBA00004496"/>
    </source>
</evidence>
<comment type="subunit">
    <text evidence="3 11">Monomer.</text>
</comment>
<evidence type="ECO:0000256" key="7">
    <source>
        <dbReference type="ARBA" id="ARBA00022840"/>
    </source>
</evidence>
<evidence type="ECO:0000256" key="3">
    <source>
        <dbReference type="ARBA" id="ARBA00011245"/>
    </source>
</evidence>
<dbReference type="Proteomes" id="UP000034215">
    <property type="component" value="Unassembled WGS sequence"/>
</dbReference>
<evidence type="ECO:0000256" key="13">
    <source>
        <dbReference type="SAM" id="Coils"/>
    </source>
</evidence>
<dbReference type="GO" id="GO:0005737">
    <property type="term" value="C:cytoplasm"/>
    <property type="evidence" value="ECO:0007669"/>
    <property type="project" value="UniProtKB-SubCell"/>
</dbReference>
<dbReference type="InterPro" id="IPR009080">
    <property type="entry name" value="tRNAsynth_Ia_anticodon-bd"/>
</dbReference>
<dbReference type="Gene3D" id="3.30.1360.70">
    <property type="entry name" value="Arginyl tRNA synthetase N-terminal domain"/>
    <property type="match status" value="1"/>
</dbReference>
<dbReference type="SMART" id="SM01016">
    <property type="entry name" value="Arg_tRNA_synt_N"/>
    <property type="match status" value="1"/>
</dbReference>
<accession>A0A0G0R0M4</accession>
<comment type="subcellular location">
    <subcellularLocation>
        <location evidence="1 11">Cytoplasm</location>
    </subcellularLocation>
</comment>
<dbReference type="Pfam" id="PF00750">
    <property type="entry name" value="tRNA-synt_1d"/>
    <property type="match status" value="1"/>
</dbReference>
<dbReference type="GO" id="GO:0004814">
    <property type="term" value="F:arginine-tRNA ligase activity"/>
    <property type="evidence" value="ECO:0007669"/>
    <property type="project" value="UniProtKB-UniRule"/>
</dbReference>
<gene>
    <name evidence="11" type="primary">argS</name>
    <name evidence="16" type="ORF">UT76_C0012G0011</name>
</gene>
<evidence type="ECO:0000313" key="16">
    <source>
        <dbReference type="EMBL" id="KKR43271.1"/>
    </source>
</evidence>
<dbReference type="Gene3D" id="3.40.50.620">
    <property type="entry name" value="HUPs"/>
    <property type="match status" value="1"/>
</dbReference>
<dbReference type="Gene3D" id="1.10.730.10">
    <property type="entry name" value="Isoleucyl-tRNA Synthetase, Domain 1"/>
    <property type="match status" value="1"/>
</dbReference>
<evidence type="ECO:0000256" key="9">
    <source>
        <dbReference type="ARBA" id="ARBA00023146"/>
    </source>
</evidence>
<dbReference type="InterPro" id="IPR036695">
    <property type="entry name" value="Arg-tRNA-synth_N_sf"/>
</dbReference>